<feature type="region of interest" description="Disordered" evidence="1">
    <location>
        <begin position="1"/>
        <end position="214"/>
    </location>
</feature>
<feature type="compositionally biased region" description="Pro residues" evidence="1">
    <location>
        <begin position="97"/>
        <end position="106"/>
    </location>
</feature>
<feature type="region of interest" description="Disordered" evidence="1">
    <location>
        <begin position="471"/>
        <end position="623"/>
    </location>
</feature>
<organism evidence="2 3">
    <name type="scientific">Aspergillus campestris (strain IBT 28561)</name>
    <dbReference type="NCBI Taxonomy" id="1392248"/>
    <lineage>
        <taxon>Eukaryota</taxon>
        <taxon>Fungi</taxon>
        <taxon>Dikarya</taxon>
        <taxon>Ascomycota</taxon>
        <taxon>Pezizomycotina</taxon>
        <taxon>Eurotiomycetes</taxon>
        <taxon>Eurotiomycetidae</taxon>
        <taxon>Eurotiales</taxon>
        <taxon>Aspergillaceae</taxon>
        <taxon>Aspergillus</taxon>
        <taxon>Aspergillus subgen. Circumdati</taxon>
    </lineage>
</organism>
<evidence type="ECO:0000313" key="3">
    <source>
        <dbReference type="Proteomes" id="UP000234254"/>
    </source>
</evidence>
<feature type="region of interest" description="Disordered" evidence="1">
    <location>
        <begin position="241"/>
        <end position="327"/>
    </location>
</feature>
<protein>
    <submittedName>
        <fullName evidence="2">Uncharacterized protein</fullName>
    </submittedName>
</protein>
<feature type="compositionally biased region" description="Polar residues" evidence="1">
    <location>
        <begin position="107"/>
        <end position="119"/>
    </location>
</feature>
<dbReference type="Proteomes" id="UP000234254">
    <property type="component" value="Unassembled WGS sequence"/>
</dbReference>
<feature type="compositionally biased region" description="Low complexity" evidence="1">
    <location>
        <begin position="46"/>
        <end position="69"/>
    </location>
</feature>
<dbReference type="RefSeq" id="XP_024689845.1">
    <property type="nucleotide sequence ID" value="XM_024835455.1"/>
</dbReference>
<keyword evidence="3" id="KW-1185">Reference proteome</keyword>
<feature type="compositionally biased region" description="Polar residues" evidence="1">
    <location>
        <begin position="1"/>
        <end position="14"/>
    </location>
</feature>
<comment type="caution">
    <text evidence="2">The sequence shown here is derived from an EMBL/GenBank/DDBJ whole genome shotgun (WGS) entry which is preliminary data.</text>
</comment>
<feature type="region of interest" description="Disordered" evidence="1">
    <location>
        <begin position="1098"/>
        <end position="1130"/>
    </location>
</feature>
<gene>
    <name evidence="2" type="ORF">P168DRAFT_274934</name>
</gene>
<proteinExistence type="predicted"/>
<dbReference type="OrthoDB" id="1883964at2759"/>
<dbReference type="EMBL" id="MSFM01000012">
    <property type="protein sequence ID" value="PKY01251.1"/>
    <property type="molecule type" value="Genomic_DNA"/>
</dbReference>
<feature type="compositionally biased region" description="Polar residues" evidence="1">
    <location>
        <begin position="244"/>
        <end position="260"/>
    </location>
</feature>
<feature type="compositionally biased region" description="Pro residues" evidence="1">
    <location>
        <begin position="154"/>
        <end position="167"/>
    </location>
</feature>
<dbReference type="AlphaFoldDB" id="A0A2I1CUF9"/>
<feature type="region of interest" description="Disordered" evidence="1">
    <location>
        <begin position="681"/>
        <end position="704"/>
    </location>
</feature>
<sequence>MAGSNPYSNPSGSQAFGPPQPEWRLSPHPQQPARPLSAVSPPPTSVPTYNPNTYGPMSGASQTTATTGADLSPVQRPGTGMDTTAWGVKFNRQPHIKTPPPLPPRPSSTNQDSSPQVSPLDSHRPPFPPAHSQPWFANTPYAPPQSHSGAAFLPPLPPPPPPPPPPFQYNDLAERPPPQPPWTYQTQVTSESPHSTIAPPVPPKTSHSALPANPLTGFVGPSDWEHFSADHGYIEDAEAMQPRKGTTLSRQPTATLSPKSCTAVPNAPPAHPSEAAASPSNVSPTIRVAHAHEDTGMQSKYSPVSPGAGYAPRDPTRPVRVDSAKSEYSSIAGAETAEHIDGLIEAWNQPVLPETESMAQAPSPLQQKASPIETPKSGQDFTSHQKNMQLRIDTGGPSPTPGGANAHTGVPVTPAKPVDPCENLEPWSKSSLERFVAMLHKEQVADSDAERFKIFTAFMAKETKLREILYNVEQGPKTEEDTARQQATPSGPPAERSDAVTPFIDSGLIPVELEEDSFQTPSYPAEAEDPEDGSYSPGGRPILPRLHTPANVDLHRSASQPTTRKYGPDKNTHAPSMRSTSVPPSSDNSQQKQELTPLATNPPQAIYTPFRYTEGPQRGSDKLKFDRPAHQAYSALRQASAESGRLMANAPIPRPATAAQGLDNQDETFIGLIREKSVAYRTSEGQGASSPSLLPASLRQGKMPGPLDELRSMVSKPLSKQSESSWHVTTRKELERVPDNFNYMAETLKSTEESRRSRREELDKERMRRQEESEAHIDALFNDKEIGYADINLLEEEFRQTEARAQLEEERGELADFIATVFDPLDGRLNEEISSLRTQYDSALAQLDNESSKIKESSKDRSSLSHTMKTVNAIYQKLEIRYQKRLGIALDRERRRKKAERRPLVFMGDTLALKQLDSEFDQMERRNILEAAKDRDDRANRLMDSFDDAIMHGLGENQSLIDEISAKVTDLDASALQASGLTDAEIEQTLKSVFTLVESLRQDSESILHDFGIADSGLNNADYCVSVAEARYSNADPSVSRRLDQEKKKEDAKIQRDLASKLDSIRAGPAEITSNINKLLTAIGKGPVVEQEIPSEAVQTDHPIDSLLPGPRAPTVGPGANKPTGDPDHWQRIRKALDDAKKRNAARAKT</sequence>
<feature type="compositionally biased region" description="Polar residues" evidence="1">
    <location>
        <begin position="357"/>
        <end position="369"/>
    </location>
</feature>
<dbReference type="VEuPathDB" id="FungiDB:P168DRAFT_274934"/>
<dbReference type="GeneID" id="36542979"/>
<evidence type="ECO:0000256" key="1">
    <source>
        <dbReference type="SAM" id="MobiDB-lite"/>
    </source>
</evidence>
<feature type="compositionally biased region" description="Low complexity" evidence="1">
    <location>
        <begin position="688"/>
        <end position="698"/>
    </location>
</feature>
<feature type="compositionally biased region" description="Basic and acidic residues" evidence="1">
    <location>
        <begin position="314"/>
        <end position="325"/>
    </location>
</feature>
<name>A0A2I1CUF9_ASPC2</name>
<accession>A0A2I1CUF9</accession>
<feature type="compositionally biased region" description="Polar residues" evidence="1">
    <location>
        <begin position="376"/>
        <end position="388"/>
    </location>
</feature>
<feature type="region of interest" description="Disordered" evidence="1">
    <location>
        <begin position="351"/>
        <end position="425"/>
    </location>
</feature>
<feature type="region of interest" description="Disordered" evidence="1">
    <location>
        <begin position="749"/>
        <end position="771"/>
    </location>
</feature>
<evidence type="ECO:0000313" key="2">
    <source>
        <dbReference type="EMBL" id="PKY01251.1"/>
    </source>
</evidence>
<feature type="compositionally biased region" description="Polar residues" evidence="1">
    <location>
        <begin position="573"/>
        <end position="603"/>
    </location>
</feature>
<reference evidence="2" key="1">
    <citation type="submission" date="2016-12" db="EMBL/GenBank/DDBJ databases">
        <title>The genomes of Aspergillus section Nigri reveals drivers in fungal speciation.</title>
        <authorList>
            <consortium name="DOE Joint Genome Institute"/>
            <person name="Vesth T.C."/>
            <person name="Nybo J."/>
            <person name="Theobald S."/>
            <person name="Brandl J."/>
            <person name="Frisvad J.C."/>
            <person name="Nielsen K.F."/>
            <person name="Lyhne E.K."/>
            <person name="Kogle M.E."/>
            <person name="Kuo A."/>
            <person name="Riley R."/>
            <person name="Clum A."/>
            <person name="Nolan M."/>
            <person name="Lipzen A."/>
            <person name="Salamov A."/>
            <person name="Henrissat B."/>
            <person name="Wiebenga A."/>
            <person name="De vries R.P."/>
            <person name="Grigoriev I.V."/>
            <person name="Mortensen U.H."/>
            <person name="Andersen M.R."/>
            <person name="Baker S.E."/>
        </authorList>
    </citation>
    <scope>NUCLEOTIDE SEQUENCE</scope>
    <source>
        <strain evidence="2">IBT 28561</strain>
    </source>
</reference>